<organism evidence="2 3">
    <name type="scientific">Pseudoalteromonas espejiana</name>
    <dbReference type="NCBI Taxonomy" id="28107"/>
    <lineage>
        <taxon>Bacteria</taxon>
        <taxon>Pseudomonadati</taxon>
        <taxon>Pseudomonadota</taxon>
        <taxon>Gammaproteobacteria</taxon>
        <taxon>Alteromonadales</taxon>
        <taxon>Pseudoalteromonadaceae</taxon>
        <taxon>Pseudoalteromonas</taxon>
    </lineage>
</organism>
<evidence type="ECO:0000313" key="2">
    <source>
        <dbReference type="EMBL" id="GEK56916.1"/>
    </source>
</evidence>
<dbReference type="GO" id="GO:0016757">
    <property type="term" value="F:glycosyltransferase activity"/>
    <property type="evidence" value="ECO:0007669"/>
    <property type="project" value="InterPro"/>
</dbReference>
<dbReference type="InterPro" id="IPR001296">
    <property type="entry name" value="Glyco_trans_1"/>
</dbReference>
<feature type="domain" description="Glycosyl transferase family 1" evidence="1">
    <location>
        <begin position="167"/>
        <end position="278"/>
    </location>
</feature>
<dbReference type="AlphaFoldDB" id="A0A510Y0R1"/>
<proteinExistence type="predicted"/>
<name>A0A510Y0R1_9GAMM</name>
<dbReference type="EMBL" id="BJUM01000063">
    <property type="protein sequence ID" value="GEK56916.1"/>
    <property type="molecule type" value="Genomic_DNA"/>
</dbReference>
<dbReference type="GO" id="GO:1901135">
    <property type="term" value="P:carbohydrate derivative metabolic process"/>
    <property type="evidence" value="ECO:0007669"/>
    <property type="project" value="UniProtKB-ARBA"/>
</dbReference>
<comment type="caution">
    <text evidence="2">The sequence shown here is derived from an EMBL/GenBank/DDBJ whole genome shotgun (WGS) entry which is preliminary data.</text>
</comment>
<dbReference type="Proteomes" id="UP000321419">
    <property type="component" value="Unassembled WGS sequence"/>
</dbReference>
<dbReference type="CDD" id="cd03811">
    <property type="entry name" value="GT4_GT28_WabH-like"/>
    <property type="match status" value="1"/>
</dbReference>
<dbReference type="Pfam" id="PF00534">
    <property type="entry name" value="Glycos_transf_1"/>
    <property type="match status" value="1"/>
</dbReference>
<evidence type="ECO:0000259" key="1">
    <source>
        <dbReference type="Pfam" id="PF00534"/>
    </source>
</evidence>
<keyword evidence="3" id="KW-1185">Reference proteome</keyword>
<sequence>MYMRVLIVTNSQSGGGAEVIVNTLSMELSKLQELDIHTFYLKDTESAFWRFTAFFKMLYVIFKLKPKVIQSHLFFPSILSIFLSNFFSFKTQVVVHSISEIDSTNLGAKIAKYIYRKADMIVCISSKMLELAQVLFQKSTVCLINNPHDFKKYLRLSNTRVQLPASQYFVYVGRLTASKRVDQLIKAISKTKGDKKLIIVGDGEEKSNLKELALQQGVDENVYFLGRLSNPYPYIKNAKAMLLASEFEGYPNCLIEALGLGVPVITSNCQTGPAEILGVSYNDDSLRITNQKCIIFPVGDSCALGKAIESEEYLKAEPFILQGMVSHLSLKPIVTKYISAIKSLC</sequence>
<gene>
    <name evidence="2" type="ORF">PES01_37610</name>
</gene>
<dbReference type="OrthoDB" id="4611853at2"/>
<reference evidence="2 3" key="1">
    <citation type="submission" date="2019-07" db="EMBL/GenBank/DDBJ databases">
        <title>Whole genome shotgun sequence of Pseudoalteromonas espejiana NBRC 102222.</title>
        <authorList>
            <person name="Hosoyama A."/>
            <person name="Uohara A."/>
            <person name="Ohji S."/>
            <person name="Ichikawa N."/>
        </authorList>
    </citation>
    <scope>NUCLEOTIDE SEQUENCE [LARGE SCALE GENOMIC DNA]</scope>
    <source>
        <strain evidence="2 3">NBRC 102222</strain>
    </source>
</reference>
<accession>A0A510Y0R1</accession>
<dbReference type="SUPFAM" id="SSF53756">
    <property type="entry name" value="UDP-Glycosyltransferase/glycogen phosphorylase"/>
    <property type="match status" value="1"/>
</dbReference>
<dbReference type="PANTHER" id="PTHR12526">
    <property type="entry name" value="GLYCOSYLTRANSFERASE"/>
    <property type="match status" value="1"/>
</dbReference>
<dbReference type="Gene3D" id="3.40.50.2000">
    <property type="entry name" value="Glycogen Phosphorylase B"/>
    <property type="match status" value="2"/>
</dbReference>
<evidence type="ECO:0000313" key="3">
    <source>
        <dbReference type="Proteomes" id="UP000321419"/>
    </source>
</evidence>
<protein>
    <recommendedName>
        <fullName evidence="1">Glycosyl transferase family 1 domain-containing protein</fullName>
    </recommendedName>
</protein>